<proteinExistence type="predicted"/>
<comment type="caution">
    <text evidence="2">The sequence shown here is derived from an EMBL/GenBank/DDBJ whole genome shotgun (WGS) entry which is preliminary data.</text>
</comment>
<dbReference type="Proteomes" id="UP001208567">
    <property type="component" value="Unassembled WGS sequence"/>
</dbReference>
<keyword evidence="1" id="KW-0472">Membrane</keyword>
<reference evidence="2 3" key="1">
    <citation type="journal article" date="2024" name="Int. J. Syst. Evol. Microbiol.">
        <title>Clostridium omnivorum sp. nov., isolated from anoxic soil under the treatment of reductive soil disinfestation.</title>
        <authorList>
            <person name="Ueki A."/>
            <person name="Tonouchi A."/>
            <person name="Kaku N."/>
            <person name="Honma S."/>
            <person name="Ueki K."/>
        </authorList>
    </citation>
    <scope>NUCLEOTIDE SEQUENCE [LARGE SCALE GENOMIC DNA]</scope>
    <source>
        <strain evidence="2 3">E14</strain>
    </source>
</reference>
<keyword evidence="1" id="KW-1133">Transmembrane helix</keyword>
<name>A0ABQ5N6K7_9CLOT</name>
<dbReference type="RefSeq" id="WP_264850045.1">
    <property type="nucleotide sequence ID" value="NZ_BRXR01000001.1"/>
</dbReference>
<evidence type="ECO:0000313" key="2">
    <source>
        <dbReference type="EMBL" id="GLC30766.1"/>
    </source>
</evidence>
<keyword evidence="1" id="KW-0812">Transmembrane</keyword>
<evidence type="ECO:0008006" key="4">
    <source>
        <dbReference type="Google" id="ProtNLM"/>
    </source>
</evidence>
<feature type="transmembrane region" description="Helical" evidence="1">
    <location>
        <begin position="12"/>
        <end position="36"/>
    </location>
</feature>
<sequence length="172" mass="17978">MKKFTAIGVSSGVVAGIWAGVSMSLGLGTFAGFLAWSSYFAVGGGKKGIKAGLIANLCGICWGLAEAKLTAVLGPYVGNILAAALATGIGSAVICWQSKIDLLKFIPGTFIGCTAFFATNLNFKLTIISMIIGSLLGYVSDILVNVLAKEEEAEETKVFQIKRGALLKKYMK</sequence>
<keyword evidence="3" id="KW-1185">Reference proteome</keyword>
<feature type="transmembrane region" description="Helical" evidence="1">
    <location>
        <begin position="77"/>
        <end position="95"/>
    </location>
</feature>
<gene>
    <name evidence="2" type="primary">ycdZ</name>
    <name evidence="2" type="ORF">bsdE14_21760</name>
</gene>
<evidence type="ECO:0000313" key="3">
    <source>
        <dbReference type="Proteomes" id="UP001208567"/>
    </source>
</evidence>
<accession>A0ABQ5N6K7</accession>
<dbReference type="EMBL" id="BRXR01000001">
    <property type="protein sequence ID" value="GLC30766.1"/>
    <property type="molecule type" value="Genomic_DNA"/>
</dbReference>
<protein>
    <recommendedName>
        <fullName evidence="4">DUF1097 domain-containing protein</fullName>
    </recommendedName>
</protein>
<dbReference type="InterPro" id="IPR009476">
    <property type="entry name" value="DUF1097"/>
</dbReference>
<feature type="transmembrane region" description="Helical" evidence="1">
    <location>
        <begin position="127"/>
        <end position="148"/>
    </location>
</feature>
<evidence type="ECO:0000256" key="1">
    <source>
        <dbReference type="SAM" id="Phobius"/>
    </source>
</evidence>
<organism evidence="2 3">
    <name type="scientific">Clostridium omnivorum</name>
    <dbReference type="NCBI Taxonomy" id="1604902"/>
    <lineage>
        <taxon>Bacteria</taxon>
        <taxon>Bacillati</taxon>
        <taxon>Bacillota</taxon>
        <taxon>Clostridia</taxon>
        <taxon>Eubacteriales</taxon>
        <taxon>Clostridiaceae</taxon>
        <taxon>Clostridium</taxon>
    </lineage>
</organism>
<dbReference type="Pfam" id="PF06496">
    <property type="entry name" value="DUF1097"/>
    <property type="match status" value="1"/>
</dbReference>
<feature type="transmembrane region" description="Helical" evidence="1">
    <location>
        <begin position="102"/>
        <end position="121"/>
    </location>
</feature>